<keyword evidence="3" id="KW-1185">Reference proteome</keyword>
<evidence type="ECO:0000313" key="2">
    <source>
        <dbReference type="EMBL" id="RAK20709.1"/>
    </source>
</evidence>
<feature type="signal peptide" evidence="1">
    <location>
        <begin position="1"/>
        <end position="19"/>
    </location>
</feature>
<dbReference type="Proteomes" id="UP000249620">
    <property type="component" value="Unassembled WGS sequence"/>
</dbReference>
<name>A0A327YRJ8_9FLAO</name>
<keyword evidence="1" id="KW-0732">Signal</keyword>
<gene>
    <name evidence="2" type="ORF">B0I03_107130</name>
</gene>
<dbReference type="RefSeq" id="WP_111567572.1">
    <property type="nucleotide sequence ID" value="NZ_QLMI01000007.1"/>
</dbReference>
<dbReference type="InterPro" id="IPR049804">
    <property type="entry name" value="Choice_anch_L"/>
</dbReference>
<dbReference type="OrthoDB" id="9765926at2"/>
<evidence type="ECO:0000313" key="3">
    <source>
        <dbReference type="Proteomes" id="UP000249620"/>
    </source>
</evidence>
<feature type="chain" id="PRO_5016420539" evidence="1">
    <location>
        <begin position="20"/>
        <end position="406"/>
    </location>
</feature>
<evidence type="ECO:0000256" key="1">
    <source>
        <dbReference type="SAM" id="SignalP"/>
    </source>
</evidence>
<protein>
    <submittedName>
        <fullName evidence="2">Uncharacterized protein</fullName>
    </submittedName>
</protein>
<comment type="caution">
    <text evidence="2">The sequence shown here is derived from an EMBL/GenBank/DDBJ whole genome shotgun (WGS) entry which is preliminary data.</text>
</comment>
<reference evidence="2 3" key="1">
    <citation type="submission" date="2018-06" db="EMBL/GenBank/DDBJ databases">
        <title>Genomic Encyclopedia of Type Strains, Phase III (KMG-III): the genomes of soil and plant-associated and newly described type strains.</title>
        <authorList>
            <person name="Whitman W."/>
        </authorList>
    </citation>
    <scope>NUCLEOTIDE SEQUENCE [LARGE SCALE GENOMIC DNA]</scope>
    <source>
        <strain evidence="2 3">CGMCC 1.12398</strain>
    </source>
</reference>
<sequence length="406" mass="43485">MKRNYFLLFFVFVFHIHFSQITISNATYTPTQLVDGVLVPTGSGVVISNVTFSGVRNVSSRYQVGYFSTSTTTLAQMGFSSGVVLTTGNTSEIPLALGVNPGAAAQMSRNYTSCTTGEVRKSGTCGVTINDLDILSGGFNYFNTAILEFDFVPESSEVSFRYIFGSEEYSDNGGFINYQCSSFNDKFGFLISGPGISGGAGYTNDARNIARLDNGSEVSINSVNNGVVGSSGGAPNASRCSSVNPSWVQNNTTAEFLGTIDGTQLNGNTRILTAKQTGLTPGATYHIKLIVMDISDGAYDSVVYLEANSFKSICEYDPNLIGTPNPSKVGMGTFQNIDSNWLTNINNGALVLDSSSKGLVITRLTTTERDALNAIEGMLIYNTSINCFQLYNGTTWNCIKLACIND</sequence>
<accession>A0A327YRJ8</accession>
<dbReference type="AlphaFoldDB" id="A0A327YRJ8"/>
<organism evidence="2 3">
    <name type="scientific">Flavobacterium aquaticum</name>
    <dbReference type="NCBI Taxonomy" id="1236486"/>
    <lineage>
        <taxon>Bacteria</taxon>
        <taxon>Pseudomonadati</taxon>
        <taxon>Bacteroidota</taxon>
        <taxon>Flavobacteriia</taxon>
        <taxon>Flavobacteriales</taxon>
        <taxon>Flavobacteriaceae</taxon>
        <taxon>Flavobacterium</taxon>
    </lineage>
</organism>
<dbReference type="EMBL" id="QLMI01000007">
    <property type="protein sequence ID" value="RAK20709.1"/>
    <property type="molecule type" value="Genomic_DNA"/>
</dbReference>
<dbReference type="NCBIfam" id="NF038133">
    <property type="entry name" value="choice_anch_L"/>
    <property type="match status" value="1"/>
</dbReference>
<proteinExistence type="predicted"/>